<dbReference type="Pfam" id="PF00132">
    <property type="entry name" value="Hexapep"/>
    <property type="match status" value="1"/>
</dbReference>
<dbReference type="PANTHER" id="PTHR42811">
    <property type="entry name" value="SERINE ACETYLTRANSFERASE"/>
    <property type="match status" value="1"/>
</dbReference>
<dbReference type="Proteomes" id="UP001156831">
    <property type="component" value="Unassembled WGS sequence"/>
</dbReference>
<protein>
    <recommendedName>
        <fullName evidence="5">Serine acetyltransferase</fullName>
        <ecNumber evidence="5">2.3.1.30</ecNumber>
    </recommendedName>
</protein>
<reference evidence="6 7" key="1">
    <citation type="submission" date="2023-04" db="EMBL/GenBank/DDBJ databases">
        <title>Luteimonas sp. M1R5S18.</title>
        <authorList>
            <person name="Sun J.-Q."/>
        </authorList>
    </citation>
    <scope>NUCLEOTIDE SEQUENCE [LARGE SCALE GENOMIC DNA]</scope>
    <source>
        <strain evidence="6 7">M1R5S18</strain>
    </source>
</reference>
<evidence type="ECO:0000313" key="7">
    <source>
        <dbReference type="Proteomes" id="UP001156831"/>
    </source>
</evidence>
<organism evidence="6 7">
    <name type="scientific">Luteimonas rhizosphaericola</name>
    <dbReference type="NCBI Taxonomy" id="3042024"/>
    <lineage>
        <taxon>Bacteria</taxon>
        <taxon>Pseudomonadati</taxon>
        <taxon>Pseudomonadota</taxon>
        <taxon>Gammaproteobacteria</taxon>
        <taxon>Lysobacterales</taxon>
        <taxon>Lysobacteraceae</taxon>
        <taxon>Luteimonas</taxon>
    </lineage>
</organism>
<sequence>MRFVDDVKAKSRWCYGDDRPRTLLKTLLTDGTFAMACYRAMQWSQAHRLAPLAMVFNKLNAFFGQCIIGRGADFGPCFVLIHSQGVVINGSVRGGAHVYIEHQVTIGAEKYVSPRIGDHVFIGAGAKIVGAVTLGDHSRVGANAVVVHDVPAGATVGGIPARVLRQRVPGEAADAGA</sequence>
<name>A0ABT6JH84_9GAMM</name>
<dbReference type="PROSITE" id="PS00101">
    <property type="entry name" value="HEXAPEP_TRANSFERASES"/>
    <property type="match status" value="1"/>
</dbReference>
<comment type="catalytic activity">
    <reaction evidence="5">
        <text>L-serine + acetyl-CoA = O-acetyl-L-serine + CoA</text>
        <dbReference type="Rhea" id="RHEA:24560"/>
        <dbReference type="ChEBI" id="CHEBI:33384"/>
        <dbReference type="ChEBI" id="CHEBI:57287"/>
        <dbReference type="ChEBI" id="CHEBI:57288"/>
        <dbReference type="ChEBI" id="CHEBI:58340"/>
        <dbReference type="EC" id="2.3.1.30"/>
    </reaction>
</comment>
<dbReference type="InterPro" id="IPR005881">
    <property type="entry name" value="Ser_O-AcTrfase"/>
</dbReference>
<dbReference type="CDD" id="cd03354">
    <property type="entry name" value="LbH_SAT"/>
    <property type="match status" value="1"/>
</dbReference>
<dbReference type="EC" id="2.3.1.30" evidence="5"/>
<dbReference type="InterPro" id="IPR001451">
    <property type="entry name" value="Hexapep"/>
</dbReference>
<dbReference type="InterPro" id="IPR018357">
    <property type="entry name" value="Hexapep_transf_CS"/>
</dbReference>
<dbReference type="PIRSF" id="PIRSF000441">
    <property type="entry name" value="CysE"/>
    <property type="match status" value="1"/>
</dbReference>
<keyword evidence="3" id="KW-0677">Repeat</keyword>
<keyword evidence="4 5" id="KW-0012">Acyltransferase</keyword>
<gene>
    <name evidence="6" type="ORF">QFW80_05855</name>
</gene>
<keyword evidence="2 5" id="KW-0808">Transferase</keyword>
<evidence type="ECO:0000313" key="6">
    <source>
        <dbReference type="EMBL" id="MDH5830043.1"/>
    </source>
</evidence>
<dbReference type="EMBL" id="JARXRN010000020">
    <property type="protein sequence ID" value="MDH5830043.1"/>
    <property type="molecule type" value="Genomic_DNA"/>
</dbReference>
<comment type="similarity">
    <text evidence="1 5">Belongs to the transferase hexapeptide repeat family.</text>
</comment>
<evidence type="ECO:0000256" key="2">
    <source>
        <dbReference type="ARBA" id="ARBA00022679"/>
    </source>
</evidence>
<accession>A0ABT6JH84</accession>
<evidence type="ECO:0000256" key="4">
    <source>
        <dbReference type="ARBA" id="ARBA00023315"/>
    </source>
</evidence>
<comment type="caution">
    <text evidence="6">The sequence shown here is derived from an EMBL/GenBank/DDBJ whole genome shotgun (WGS) entry which is preliminary data.</text>
</comment>
<evidence type="ECO:0000256" key="5">
    <source>
        <dbReference type="PIRNR" id="PIRNR000441"/>
    </source>
</evidence>
<proteinExistence type="inferred from homology"/>
<dbReference type="InterPro" id="IPR011004">
    <property type="entry name" value="Trimer_LpxA-like_sf"/>
</dbReference>
<dbReference type="Gene3D" id="2.160.10.10">
    <property type="entry name" value="Hexapeptide repeat proteins"/>
    <property type="match status" value="1"/>
</dbReference>
<evidence type="ECO:0000256" key="1">
    <source>
        <dbReference type="ARBA" id="ARBA00007274"/>
    </source>
</evidence>
<evidence type="ECO:0000256" key="3">
    <source>
        <dbReference type="ARBA" id="ARBA00022737"/>
    </source>
</evidence>
<dbReference type="RefSeq" id="WP_280600495.1">
    <property type="nucleotide sequence ID" value="NZ_JARXRN010000020.1"/>
</dbReference>
<dbReference type="InterPro" id="IPR045304">
    <property type="entry name" value="LbH_SAT"/>
</dbReference>
<keyword evidence="7" id="KW-1185">Reference proteome</keyword>
<dbReference type="SUPFAM" id="SSF51161">
    <property type="entry name" value="Trimeric LpxA-like enzymes"/>
    <property type="match status" value="1"/>
</dbReference>